<feature type="compositionally biased region" description="Polar residues" evidence="1">
    <location>
        <begin position="47"/>
        <end position="74"/>
    </location>
</feature>
<keyword evidence="3" id="KW-1185">Reference proteome</keyword>
<name>A0ABC8SW27_9AQUA</name>
<protein>
    <submittedName>
        <fullName evidence="2">Uncharacterized protein</fullName>
    </submittedName>
</protein>
<dbReference type="AlphaFoldDB" id="A0ABC8SW27"/>
<evidence type="ECO:0000256" key="1">
    <source>
        <dbReference type="SAM" id="MobiDB-lite"/>
    </source>
</evidence>
<proteinExistence type="predicted"/>
<dbReference type="EMBL" id="CAUOFW020003625">
    <property type="protein sequence ID" value="CAK9161123.1"/>
    <property type="molecule type" value="Genomic_DNA"/>
</dbReference>
<feature type="non-terminal residue" evidence="2">
    <location>
        <position position="1"/>
    </location>
</feature>
<sequence length="122" mass="13209">TPVAFLSCHVIFYESSFLFKHCTGAQNFTQSVDGSSSSINFPSSVSEPQLQVPNPSQVPSSIEPLSSTTATPLDNNDMPLITDSPPALDPSSSGIHRMTTRTQDDTHKQNPKYALTVHLSMD</sequence>
<gene>
    <name evidence="2" type="ORF">ILEXP_LOCUS29910</name>
</gene>
<reference evidence="2 3" key="1">
    <citation type="submission" date="2024-02" db="EMBL/GenBank/DDBJ databases">
        <authorList>
            <person name="Vignale AGUSTIN F."/>
            <person name="Sosa J E."/>
            <person name="Modenutti C."/>
        </authorList>
    </citation>
    <scope>NUCLEOTIDE SEQUENCE [LARGE SCALE GENOMIC DNA]</scope>
</reference>
<organism evidence="2 3">
    <name type="scientific">Ilex paraguariensis</name>
    <name type="common">yerba mate</name>
    <dbReference type="NCBI Taxonomy" id="185542"/>
    <lineage>
        <taxon>Eukaryota</taxon>
        <taxon>Viridiplantae</taxon>
        <taxon>Streptophyta</taxon>
        <taxon>Embryophyta</taxon>
        <taxon>Tracheophyta</taxon>
        <taxon>Spermatophyta</taxon>
        <taxon>Magnoliopsida</taxon>
        <taxon>eudicotyledons</taxon>
        <taxon>Gunneridae</taxon>
        <taxon>Pentapetalae</taxon>
        <taxon>asterids</taxon>
        <taxon>campanulids</taxon>
        <taxon>Aquifoliales</taxon>
        <taxon>Aquifoliaceae</taxon>
        <taxon>Ilex</taxon>
    </lineage>
</organism>
<evidence type="ECO:0000313" key="2">
    <source>
        <dbReference type="EMBL" id="CAK9161123.1"/>
    </source>
</evidence>
<feature type="region of interest" description="Disordered" evidence="1">
    <location>
        <begin position="32"/>
        <end position="109"/>
    </location>
</feature>
<comment type="caution">
    <text evidence="2">The sequence shown here is derived from an EMBL/GenBank/DDBJ whole genome shotgun (WGS) entry which is preliminary data.</text>
</comment>
<feature type="compositionally biased region" description="Low complexity" evidence="1">
    <location>
        <begin position="35"/>
        <end position="46"/>
    </location>
</feature>
<dbReference type="Proteomes" id="UP001642360">
    <property type="component" value="Unassembled WGS sequence"/>
</dbReference>
<evidence type="ECO:0000313" key="3">
    <source>
        <dbReference type="Proteomes" id="UP001642360"/>
    </source>
</evidence>
<accession>A0ABC8SW27</accession>